<dbReference type="GO" id="GO:0005524">
    <property type="term" value="F:ATP binding"/>
    <property type="evidence" value="ECO:0007669"/>
    <property type="project" value="UniProtKB-UniRule"/>
</dbReference>
<dbReference type="OMA" id="KVMIVIY"/>
<accession>A0A7M4F3D6</accession>
<dbReference type="Gene3D" id="3.30.200.20">
    <property type="entry name" value="Phosphorylase Kinase, domain 1"/>
    <property type="match status" value="1"/>
</dbReference>
<evidence type="ECO:0000313" key="3">
    <source>
        <dbReference type="Ensembl" id="ENSCPRP00005018909.1"/>
    </source>
</evidence>
<dbReference type="GeneTree" id="ENSGT00940000177950"/>
<proteinExistence type="predicted"/>
<dbReference type="AlphaFoldDB" id="A0A7M4F3D6"/>
<dbReference type="GO" id="GO:0004672">
    <property type="term" value="F:protein kinase activity"/>
    <property type="evidence" value="ECO:0007669"/>
    <property type="project" value="InterPro"/>
</dbReference>
<dbReference type="Proteomes" id="UP000594220">
    <property type="component" value="Unplaced"/>
</dbReference>
<dbReference type="InterPro" id="IPR001245">
    <property type="entry name" value="Ser-Thr/Tyr_kinase_cat_dom"/>
</dbReference>
<dbReference type="InterPro" id="IPR011009">
    <property type="entry name" value="Kinase-like_dom_sf"/>
</dbReference>
<feature type="domain" description="Serine-threonine/tyrosine-protein kinase catalytic" evidence="2">
    <location>
        <begin position="2"/>
        <end position="44"/>
    </location>
</feature>
<keyword evidence="1" id="KW-0547">Nucleotide-binding</keyword>
<reference evidence="3" key="2">
    <citation type="submission" date="2025-09" db="UniProtKB">
        <authorList>
            <consortium name="Ensembl"/>
        </authorList>
    </citation>
    <scope>IDENTIFICATION</scope>
</reference>
<dbReference type="Ensembl" id="ENSCPRT00005022141.1">
    <property type="protein sequence ID" value="ENSCPRP00005018909.1"/>
    <property type="gene ID" value="ENSCPRG00005013239.1"/>
</dbReference>
<dbReference type="Pfam" id="PF07714">
    <property type="entry name" value="PK_Tyr_Ser-Thr"/>
    <property type="match status" value="1"/>
</dbReference>
<evidence type="ECO:0000313" key="4">
    <source>
        <dbReference type="Proteomes" id="UP000594220"/>
    </source>
</evidence>
<name>A0A7M4F3D6_CROPO</name>
<evidence type="ECO:0000259" key="2">
    <source>
        <dbReference type="Pfam" id="PF07714"/>
    </source>
</evidence>
<keyword evidence="4" id="KW-1185">Reference proteome</keyword>
<reference evidence="3" key="1">
    <citation type="submission" date="2025-08" db="UniProtKB">
        <authorList>
            <consortium name="Ensembl"/>
        </authorList>
    </citation>
    <scope>IDENTIFICATION</scope>
</reference>
<protein>
    <recommendedName>
        <fullName evidence="2">Serine-threonine/tyrosine-protein kinase catalytic domain-containing protein</fullName>
    </recommendedName>
</protein>
<sequence length="61" mass="6842">IQEIGSGQFGVVHLGYWIEKTKVAIKTIREGAMSEEDFIEEAQVTMYPDWAGGRRSLAQRG</sequence>
<feature type="binding site" evidence="1">
    <location>
        <position position="26"/>
    </location>
    <ligand>
        <name>ATP</name>
        <dbReference type="ChEBI" id="CHEBI:30616"/>
    </ligand>
</feature>
<evidence type="ECO:0000256" key="1">
    <source>
        <dbReference type="PROSITE-ProRule" id="PRU10141"/>
    </source>
</evidence>
<organism evidence="3 4">
    <name type="scientific">Crocodylus porosus</name>
    <name type="common">Saltwater crocodile</name>
    <name type="synonym">Estuarine crocodile</name>
    <dbReference type="NCBI Taxonomy" id="8502"/>
    <lineage>
        <taxon>Eukaryota</taxon>
        <taxon>Metazoa</taxon>
        <taxon>Chordata</taxon>
        <taxon>Craniata</taxon>
        <taxon>Vertebrata</taxon>
        <taxon>Euteleostomi</taxon>
        <taxon>Archelosauria</taxon>
        <taxon>Archosauria</taxon>
        <taxon>Crocodylia</taxon>
        <taxon>Longirostres</taxon>
        <taxon>Crocodylidae</taxon>
        <taxon>Crocodylus</taxon>
    </lineage>
</organism>
<dbReference type="PROSITE" id="PS00107">
    <property type="entry name" value="PROTEIN_KINASE_ATP"/>
    <property type="match status" value="1"/>
</dbReference>
<keyword evidence="1" id="KW-0067">ATP-binding</keyword>
<dbReference type="SUPFAM" id="SSF56112">
    <property type="entry name" value="Protein kinase-like (PK-like)"/>
    <property type="match status" value="1"/>
</dbReference>
<dbReference type="InterPro" id="IPR017441">
    <property type="entry name" value="Protein_kinase_ATP_BS"/>
</dbReference>